<evidence type="ECO:0000256" key="1">
    <source>
        <dbReference type="ARBA" id="ARBA00004141"/>
    </source>
</evidence>
<dbReference type="FunFam" id="1.10.1450.10:FF:000025">
    <property type="entry name" value="Tetraspanin"/>
    <property type="match status" value="1"/>
</dbReference>
<feature type="disulfide bond" evidence="6">
    <location>
        <begin position="182"/>
        <end position="204"/>
    </location>
</feature>
<dbReference type="PANTHER" id="PTHR19282">
    <property type="entry name" value="TETRASPANIN"/>
    <property type="match status" value="1"/>
</dbReference>
<evidence type="ECO:0000256" key="6">
    <source>
        <dbReference type="PIRSR" id="PIRSR002419-1"/>
    </source>
</evidence>
<reference evidence="8" key="3">
    <citation type="submission" date="2025-09" db="UniProtKB">
        <authorList>
            <consortium name="Ensembl"/>
        </authorList>
    </citation>
    <scope>IDENTIFICATION</scope>
</reference>
<dbReference type="Proteomes" id="UP000016666">
    <property type="component" value="Chromosome 1"/>
</dbReference>
<keyword evidence="5 7" id="KW-0472">Membrane</keyword>
<dbReference type="AlphaFoldDB" id="A0A493U2I4"/>
<evidence type="ECO:0000256" key="5">
    <source>
        <dbReference type="ARBA" id="ARBA00023136"/>
    </source>
</evidence>
<dbReference type="InterPro" id="IPR000301">
    <property type="entry name" value="Tetraspanin_animals"/>
</dbReference>
<name>A0A493U2I4_ANAPP</name>
<feature type="transmembrane region" description="Helical" evidence="7">
    <location>
        <begin position="83"/>
        <end position="105"/>
    </location>
</feature>
<proteinExistence type="inferred from homology"/>
<dbReference type="PIRSF" id="PIRSF002419">
    <property type="entry name" value="Tetraspanin"/>
    <property type="match status" value="1"/>
</dbReference>
<reference evidence="8" key="2">
    <citation type="submission" date="2025-08" db="UniProtKB">
        <authorList>
            <consortium name="Ensembl"/>
        </authorList>
    </citation>
    <scope>IDENTIFICATION</scope>
</reference>
<keyword evidence="6" id="KW-1015">Disulfide bond</keyword>
<evidence type="ECO:0000313" key="8">
    <source>
        <dbReference type="Ensembl" id="ENSAPLP00000032331.1"/>
    </source>
</evidence>
<dbReference type="PANTHER" id="PTHR19282:SF527">
    <property type="entry name" value="TETRASPANIN"/>
    <property type="match status" value="1"/>
</dbReference>
<accession>A0A493U2I4</accession>
<sequence length="280" mass="32733">MRINKEETYHYEIVLPKLQFKTENRKMKTRNKVLAWKYYLNVFNGIFLALGIMLLTFGLWLLFDRNNLFSVLFSSGENQPVSYISFMLLGAGSLITFTSAMGFIGSVQETKCLLATYMCFQVLVFVTQITMPVLVFLKKEVVHHQWNKRIDEVISEYGNKSLAEKELEWNILNAVQHNMECCGRYDVTQWEKNKNKESSTQIPCSCTKSSLKEWFCDVPRNSTYSMGCERYLDTWFENNVLILTGINISLLITQIFVIKLTMQLLRNIRKNNIWPDESDE</sequence>
<evidence type="ECO:0000313" key="9">
    <source>
        <dbReference type="Proteomes" id="UP000016666"/>
    </source>
</evidence>
<keyword evidence="4 7" id="KW-1133">Transmembrane helix</keyword>
<gene>
    <name evidence="8" type="primary">TSPAN19</name>
</gene>
<evidence type="ECO:0000256" key="7">
    <source>
        <dbReference type="RuleBase" id="RU361218"/>
    </source>
</evidence>
<dbReference type="Pfam" id="PF00335">
    <property type="entry name" value="Tetraspanin"/>
    <property type="match status" value="1"/>
</dbReference>
<evidence type="ECO:0000256" key="4">
    <source>
        <dbReference type="ARBA" id="ARBA00022989"/>
    </source>
</evidence>
<organism evidence="8 9">
    <name type="scientific">Anas platyrhynchos platyrhynchos</name>
    <name type="common">Northern mallard</name>
    <dbReference type="NCBI Taxonomy" id="8840"/>
    <lineage>
        <taxon>Eukaryota</taxon>
        <taxon>Metazoa</taxon>
        <taxon>Chordata</taxon>
        <taxon>Craniata</taxon>
        <taxon>Vertebrata</taxon>
        <taxon>Euteleostomi</taxon>
        <taxon>Archelosauria</taxon>
        <taxon>Archosauria</taxon>
        <taxon>Dinosauria</taxon>
        <taxon>Saurischia</taxon>
        <taxon>Theropoda</taxon>
        <taxon>Coelurosauria</taxon>
        <taxon>Aves</taxon>
        <taxon>Neognathae</taxon>
        <taxon>Galloanserae</taxon>
        <taxon>Anseriformes</taxon>
        <taxon>Anatidae</taxon>
        <taxon>Anatinae</taxon>
        <taxon>Anas</taxon>
    </lineage>
</organism>
<dbReference type="Ensembl" id="ENSAPLT00000041131.1">
    <property type="protein sequence ID" value="ENSAPLP00000032331.1"/>
    <property type="gene ID" value="ENSAPLG00000021214.1"/>
</dbReference>
<dbReference type="GO" id="GO:0005886">
    <property type="term" value="C:plasma membrane"/>
    <property type="evidence" value="ECO:0007669"/>
    <property type="project" value="TreeGrafter"/>
</dbReference>
<dbReference type="Gene3D" id="1.10.1450.10">
    <property type="entry name" value="Tetraspanin"/>
    <property type="match status" value="1"/>
</dbReference>
<dbReference type="GeneTree" id="ENSGT00940000163725"/>
<feature type="transmembrane region" description="Helical" evidence="7">
    <location>
        <begin position="240"/>
        <end position="260"/>
    </location>
</feature>
<evidence type="ECO:0000256" key="3">
    <source>
        <dbReference type="ARBA" id="ARBA00022692"/>
    </source>
</evidence>
<dbReference type="PRINTS" id="PR00259">
    <property type="entry name" value="TMFOUR"/>
</dbReference>
<keyword evidence="9" id="KW-1185">Reference proteome</keyword>
<keyword evidence="3 7" id="KW-0812">Transmembrane</keyword>
<feature type="transmembrane region" description="Helical" evidence="7">
    <location>
        <begin position="112"/>
        <end position="137"/>
    </location>
</feature>
<comment type="similarity">
    <text evidence="2 7">Belongs to the tetraspanin (TM4SF) family.</text>
</comment>
<dbReference type="SUPFAM" id="SSF48652">
    <property type="entry name" value="Tetraspanin"/>
    <property type="match status" value="1"/>
</dbReference>
<feature type="transmembrane region" description="Helical" evidence="7">
    <location>
        <begin position="38"/>
        <end position="63"/>
    </location>
</feature>
<evidence type="ECO:0000256" key="2">
    <source>
        <dbReference type="ARBA" id="ARBA00006840"/>
    </source>
</evidence>
<comment type="subcellular location">
    <subcellularLocation>
        <location evidence="1 7">Membrane</location>
        <topology evidence="1 7">Multi-pass membrane protein</topology>
    </subcellularLocation>
</comment>
<dbReference type="InterPro" id="IPR018499">
    <property type="entry name" value="Tetraspanin/Peripherin"/>
</dbReference>
<protein>
    <recommendedName>
        <fullName evidence="7">Tetraspanin</fullName>
    </recommendedName>
</protein>
<dbReference type="InterPro" id="IPR008952">
    <property type="entry name" value="Tetraspanin_EC2_sf"/>
</dbReference>
<dbReference type="STRING" id="8840.ENSAPLP00000032331"/>
<reference evidence="8 9" key="1">
    <citation type="submission" date="2017-10" db="EMBL/GenBank/DDBJ databases">
        <title>A new Pekin duck reference genome.</title>
        <authorList>
            <person name="Hou Z.-C."/>
            <person name="Zhou Z.-K."/>
            <person name="Zhu F."/>
            <person name="Hou S.-S."/>
        </authorList>
    </citation>
    <scope>NUCLEOTIDE SEQUENCE [LARGE SCALE GENOMIC DNA]</scope>
</reference>